<evidence type="ECO:0000313" key="12">
    <source>
        <dbReference type="EMBL" id="GMI49047.1"/>
    </source>
</evidence>
<dbReference type="InterPro" id="IPR025749">
    <property type="entry name" value="Sphingomyelin_synth-like_dom"/>
</dbReference>
<evidence type="ECO:0000259" key="11">
    <source>
        <dbReference type="Pfam" id="PF14360"/>
    </source>
</evidence>
<dbReference type="AlphaFoldDB" id="A0A9W7LGX2"/>
<evidence type="ECO:0000256" key="1">
    <source>
        <dbReference type="ARBA" id="ARBA00004141"/>
    </source>
</evidence>
<comment type="similarity">
    <text evidence="2">Belongs to the sphingomyelin synthase family.</text>
</comment>
<dbReference type="EMBL" id="BRYA01000455">
    <property type="protein sequence ID" value="GMI49047.1"/>
    <property type="molecule type" value="Genomic_DNA"/>
</dbReference>
<feature type="region of interest" description="Disordered" evidence="9">
    <location>
        <begin position="277"/>
        <end position="319"/>
    </location>
</feature>
<evidence type="ECO:0000256" key="4">
    <source>
        <dbReference type="ARBA" id="ARBA00022692"/>
    </source>
</evidence>
<name>A0A9W7LGX2_9STRA</name>
<feature type="transmembrane region" description="Helical" evidence="10">
    <location>
        <begin position="46"/>
        <end position="65"/>
    </location>
</feature>
<dbReference type="OrthoDB" id="422827at2759"/>
<comment type="caution">
    <text evidence="12">The sequence shown here is derived from an EMBL/GenBank/DDBJ whole genome shotgun (WGS) entry which is preliminary data.</text>
</comment>
<evidence type="ECO:0000256" key="3">
    <source>
        <dbReference type="ARBA" id="ARBA00022679"/>
    </source>
</evidence>
<dbReference type="GO" id="GO:0005886">
    <property type="term" value="C:plasma membrane"/>
    <property type="evidence" value="ECO:0007669"/>
    <property type="project" value="TreeGrafter"/>
</dbReference>
<gene>
    <name evidence="12" type="ORF">TrCOL_g5116</name>
</gene>
<evidence type="ECO:0000256" key="8">
    <source>
        <dbReference type="ARBA" id="ARBA00023136"/>
    </source>
</evidence>
<dbReference type="GO" id="GO:0005789">
    <property type="term" value="C:endoplasmic reticulum membrane"/>
    <property type="evidence" value="ECO:0007669"/>
    <property type="project" value="TreeGrafter"/>
</dbReference>
<reference evidence="13" key="1">
    <citation type="journal article" date="2023" name="Commun. Biol.">
        <title>Genome analysis of Parmales, the sister group of diatoms, reveals the evolutionary specialization of diatoms from phago-mixotrophs to photoautotrophs.</title>
        <authorList>
            <person name="Ban H."/>
            <person name="Sato S."/>
            <person name="Yoshikawa S."/>
            <person name="Yamada K."/>
            <person name="Nakamura Y."/>
            <person name="Ichinomiya M."/>
            <person name="Sato N."/>
            <person name="Blanc-Mathieu R."/>
            <person name="Endo H."/>
            <person name="Kuwata A."/>
            <person name="Ogata H."/>
        </authorList>
    </citation>
    <scope>NUCLEOTIDE SEQUENCE [LARGE SCALE GENOMIC DNA]</scope>
</reference>
<dbReference type="Pfam" id="PF14360">
    <property type="entry name" value="PAP2_C"/>
    <property type="match status" value="1"/>
</dbReference>
<evidence type="ECO:0000256" key="5">
    <source>
        <dbReference type="ARBA" id="ARBA00022919"/>
    </source>
</evidence>
<dbReference type="PANTHER" id="PTHR21290">
    <property type="entry name" value="SPHINGOMYELIN SYNTHETASE"/>
    <property type="match status" value="1"/>
</dbReference>
<dbReference type="PANTHER" id="PTHR21290:SF25">
    <property type="entry name" value="SPHINGOMYELIN SYNTHASE-RELATED PROTEIN 1"/>
    <property type="match status" value="1"/>
</dbReference>
<dbReference type="Proteomes" id="UP001165065">
    <property type="component" value="Unassembled WGS sequence"/>
</dbReference>
<proteinExistence type="inferred from homology"/>
<keyword evidence="7" id="KW-0443">Lipid metabolism</keyword>
<accession>A0A9W7LGX2</accession>
<keyword evidence="6 10" id="KW-1133">Transmembrane helix</keyword>
<comment type="subcellular location">
    <subcellularLocation>
        <location evidence="1">Membrane</location>
        <topology evidence="1">Multi-pass membrane protein</topology>
    </subcellularLocation>
</comment>
<evidence type="ECO:0000256" key="9">
    <source>
        <dbReference type="SAM" id="MobiDB-lite"/>
    </source>
</evidence>
<dbReference type="GO" id="GO:0046513">
    <property type="term" value="P:ceramide biosynthetic process"/>
    <property type="evidence" value="ECO:0007669"/>
    <property type="project" value="TreeGrafter"/>
</dbReference>
<evidence type="ECO:0000313" key="13">
    <source>
        <dbReference type="Proteomes" id="UP001165065"/>
    </source>
</evidence>
<keyword evidence="13" id="KW-1185">Reference proteome</keyword>
<feature type="compositionally biased region" description="Low complexity" evidence="9">
    <location>
        <begin position="279"/>
        <end position="290"/>
    </location>
</feature>
<protein>
    <recommendedName>
        <fullName evidence="11">Sphingomyelin synthase-like domain-containing protein</fullName>
    </recommendedName>
</protein>
<feature type="domain" description="Sphingomyelin synthase-like" evidence="11">
    <location>
        <begin position="132"/>
        <end position="207"/>
    </location>
</feature>
<organism evidence="12 13">
    <name type="scientific">Triparma columacea</name>
    <dbReference type="NCBI Taxonomy" id="722753"/>
    <lineage>
        <taxon>Eukaryota</taxon>
        <taxon>Sar</taxon>
        <taxon>Stramenopiles</taxon>
        <taxon>Ochrophyta</taxon>
        <taxon>Bolidophyceae</taxon>
        <taxon>Parmales</taxon>
        <taxon>Triparmaceae</taxon>
        <taxon>Triparma</taxon>
    </lineage>
</organism>
<keyword evidence="8 10" id="KW-0472">Membrane</keyword>
<keyword evidence="3" id="KW-0808">Transferase</keyword>
<keyword evidence="4 10" id="KW-0812">Transmembrane</keyword>
<dbReference type="InterPro" id="IPR045221">
    <property type="entry name" value="Sphingomyelin_synth-like"/>
</dbReference>
<dbReference type="GO" id="GO:0000139">
    <property type="term" value="C:Golgi membrane"/>
    <property type="evidence" value="ECO:0007669"/>
    <property type="project" value="TreeGrafter"/>
</dbReference>
<dbReference type="GO" id="GO:0047493">
    <property type="term" value="F:ceramide cholinephosphotransferase activity"/>
    <property type="evidence" value="ECO:0007669"/>
    <property type="project" value="TreeGrafter"/>
</dbReference>
<sequence>MAVLGGSVAYWRFPRFIGDSDNAHPLPDVMFTFLPSYCPKFLGNNIQSIIIFLYYLYLMLIVLPFHPNGRVTLQRFLILNSMMFLTRTTTVSVTSLPQPNFTHKCLLAQNTTATFIQSLKVVVGTKFPPKACGDLIYSGHASCAIMAHMILLRSSSFNLLSIGQKNLKRLSGGLCGVAIGSIFMCRSHYTVDVVLAAYFSYFLVGFYFNRAEGYLDGGNLGRFIRWMEGSDCNSGVPGGAGWSVIGGGGIFDDEDAVWVRKSLDHIGYKDKDVEDGDITTDTAGSSSDGTPPMTKGKRETKTNGYGSAEGYSENRDIIV</sequence>
<evidence type="ECO:0000256" key="2">
    <source>
        <dbReference type="ARBA" id="ARBA00005441"/>
    </source>
</evidence>
<evidence type="ECO:0000256" key="7">
    <source>
        <dbReference type="ARBA" id="ARBA00023098"/>
    </source>
</evidence>
<evidence type="ECO:0000256" key="10">
    <source>
        <dbReference type="SAM" id="Phobius"/>
    </source>
</evidence>
<dbReference type="GO" id="GO:0033188">
    <property type="term" value="F:sphingomyelin synthase activity"/>
    <property type="evidence" value="ECO:0007669"/>
    <property type="project" value="TreeGrafter"/>
</dbReference>
<evidence type="ECO:0000256" key="6">
    <source>
        <dbReference type="ARBA" id="ARBA00022989"/>
    </source>
</evidence>
<keyword evidence="5" id="KW-0746">Sphingolipid metabolism</keyword>